<organism evidence="4">
    <name type="scientific">Salmonella newport</name>
    <dbReference type="NCBI Taxonomy" id="108619"/>
    <lineage>
        <taxon>Bacteria</taxon>
        <taxon>Pseudomonadati</taxon>
        <taxon>Pseudomonadota</taxon>
        <taxon>Gammaproteobacteria</taxon>
        <taxon>Enterobacterales</taxon>
        <taxon>Enterobacteriaceae</taxon>
        <taxon>Salmonella</taxon>
    </lineage>
</organism>
<dbReference type="CDD" id="cd01130">
    <property type="entry name" value="VirB11-like_ATPase"/>
    <property type="match status" value="1"/>
</dbReference>
<sequence length="344" mass="39352">MTDNNVSLNFIRDAYFGSFLNTEGLTEVAVNRPDEVFTKVYGKWQRHEVDFPLDVAQKFARQLATYHKDNISDVKPILSATLPTGERGQVVFSPACENNTVSITLRKPSYVQIPHQTYIDNGFYDRIAGKEKGDSRNDELLKLYRDKRFAEFMEKCIEYGKTMVFVGETGSGKTTYLKTLIDYIPLHLRIVTIEDNPEVKFYRHQNYVHLFYPSEAGNSDKAIITPASLIRANYRMNPDRILITEVRGGEAWDFLKIVSSGHEGAVTSLHAGSPYEAIMGLVERCYQNSECSRLPYSVLLSKVLSSIDVIASIKLEGDVRRIGEIYYKDADLESYRKRFRDENF</sequence>
<dbReference type="PANTHER" id="PTHR30486:SF6">
    <property type="entry name" value="TYPE IV PILUS RETRACTATION ATPASE PILT"/>
    <property type="match status" value="1"/>
</dbReference>
<evidence type="ECO:0000256" key="1">
    <source>
        <dbReference type="ARBA" id="ARBA00006611"/>
    </source>
</evidence>
<comment type="caution">
    <text evidence="4">The sequence shown here is derived from an EMBL/GenBank/DDBJ whole genome shotgun (WGS) entry which is preliminary data.</text>
</comment>
<dbReference type="EMBL" id="AAHHZF010000035">
    <property type="protein sequence ID" value="EBW3121606.1"/>
    <property type="molecule type" value="Genomic_DNA"/>
</dbReference>
<proteinExistence type="inferred from homology"/>
<dbReference type="PANTHER" id="PTHR30486">
    <property type="entry name" value="TWITCHING MOTILITY PROTEIN PILT"/>
    <property type="match status" value="1"/>
</dbReference>
<keyword evidence="2" id="KW-0067">ATP-binding</keyword>
<dbReference type="InterPro" id="IPR001482">
    <property type="entry name" value="T2SS/T4SS_dom"/>
</dbReference>
<protein>
    <recommendedName>
        <fullName evidence="2">Type IV secretion system protein</fullName>
    </recommendedName>
</protein>
<keyword evidence="2" id="KW-0547">Nucleotide-binding</keyword>
<dbReference type="Gene3D" id="3.30.450.90">
    <property type="match status" value="1"/>
</dbReference>
<dbReference type="Pfam" id="PF00437">
    <property type="entry name" value="T2SSE"/>
    <property type="match status" value="1"/>
</dbReference>
<reference evidence="4" key="1">
    <citation type="submission" date="2018-06" db="EMBL/GenBank/DDBJ databases">
        <authorList>
            <person name="Ashton P.M."/>
            <person name="Dallman T."/>
            <person name="Nair S."/>
            <person name="De Pinna E."/>
            <person name="Peters T."/>
            <person name="Grant K."/>
        </authorList>
    </citation>
    <scope>NUCLEOTIDE SEQUENCE</scope>
    <source>
        <strain evidence="4">253904</strain>
    </source>
</reference>
<comment type="function">
    <text evidence="2">Part of the Type IV secretion system.</text>
</comment>
<dbReference type="InterPro" id="IPR014155">
    <property type="entry name" value="VirB11"/>
</dbReference>
<dbReference type="AlphaFoldDB" id="A0A5W1Z7R7"/>
<evidence type="ECO:0000259" key="3">
    <source>
        <dbReference type="Pfam" id="PF00437"/>
    </source>
</evidence>
<gene>
    <name evidence="4" type="primary">virB11</name>
    <name evidence="4" type="ORF">DPD27_25015</name>
</gene>
<accession>A0A5W1Z7R7</accession>
<dbReference type="GO" id="GO:0005524">
    <property type="term" value="F:ATP binding"/>
    <property type="evidence" value="ECO:0007669"/>
    <property type="project" value="UniProtKB-UniRule"/>
</dbReference>
<dbReference type="InterPro" id="IPR027417">
    <property type="entry name" value="P-loop_NTPase"/>
</dbReference>
<dbReference type="SUPFAM" id="SSF52540">
    <property type="entry name" value="P-loop containing nucleoside triphosphate hydrolases"/>
    <property type="match status" value="1"/>
</dbReference>
<evidence type="ECO:0000313" key="4">
    <source>
        <dbReference type="EMBL" id="EBW3121606.1"/>
    </source>
</evidence>
<evidence type="ECO:0000256" key="2">
    <source>
        <dbReference type="RuleBase" id="RU366071"/>
    </source>
</evidence>
<feature type="domain" description="Bacterial type II secretion system protein E" evidence="3">
    <location>
        <begin position="139"/>
        <end position="314"/>
    </location>
</feature>
<name>A0A5W1Z7R7_SALNE</name>
<dbReference type="NCBIfam" id="TIGR02788">
    <property type="entry name" value="VirB11"/>
    <property type="match status" value="1"/>
</dbReference>
<dbReference type="GO" id="GO:0044097">
    <property type="term" value="P:secretion by the type IV secretion system"/>
    <property type="evidence" value="ECO:0007669"/>
    <property type="project" value="InterPro"/>
</dbReference>
<dbReference type="Gene3D" id="3.40.50.300">
    <property type="entry name" value="P-loop containing nucleotide triphosphate hydrolases"/>
    <property type="match status" value="1"/>
</dbReference>
<dbReference type="InterPro" id="IPR050921">
    <property type="entry name" value="T4SS_GSP_E_ATPase"/>
</dbReference>
<dbReference type="GO" id="GO:0016887">
    <property type="term" value="F:ATP hydrolysis activity"/>
    <property type="evidence" value="ECO:0007669"/>
    <property type="project" value="InterPro"/>
</dbReference>
<dbReference type="GO" id="GO:0043684">
    <property type="term" value="C:type IV secretion system complex"/>
    <property type="evidence" value="ECO:0007669"/>
    <property type="project" value="UniProtKB-UniRule"/>
</dbReference>
<comment type="similarity">
    <text evidence="1 2">Belongs to the GSP E family.</text>
</comment>